<keyword evidence="3 6" id="KW-0694">RNA-binding</keyword>
<proteinExistence type="inferred from homology"/>
<evidence type="ECO:0000313" key="7">
    <source>
        <dbReference type="EMBL" id="GHA94369.1"/>
    </source>
</evidence>
<accession>A0A8J3G2H3</accession>
<gene>
    <name evidence="6 7" type="primary">rplW</name>
    <name evidence="7" type="ORF">GCM10009069_16620</name>
</gene>
<keyword evidence="5 6" id="KW-0687">Ribonucleoprotein</keyword>
<dbReference type="NCBIfam" id="NF004363">
    <property type="entry name" value="PRK05738.2-4"/>
    <property type="match status" value="1"/>
</dbReference>
<dbReference type="PANTHER" id="PTHR11620">
    <property type="entry name" value="60S RIBOSOMAL PROTEIN L23A"/>
    <property type="match status" value="1"/>
</dbReference>
<dbReference type="Proteomes" id="UP000634004">
    <property type="component" value="Unassembled WGS sequence"/>
</dbReference>
<dbReference type="GO" id="GO:1990904">
    <property type="term" value="C:ribonucleoprotein complex"/>
    <property type="evidence" value="ECO:0007669"/>
    <property type="project" value="UniProtKB-KW"/>
</dbReference>
<dbReference type="GO" id="GO:0003735">
    <property type="term" value="F:structural constituent of ribosome"/>
    <property type="evidence" value="ECO:0007669"/>
    <property type="project" value="InterPro"/>
</dbReference>
<dbReference type="Pfam" id="PF00276">
    <property type="entry name" value="Ribosomal_L23"/>
    <property type="match status" value="1"/>
</dbReference>
<dbReference type="InterPro" id="IPR013025">
    <property type="entry name" value="Ribosomal_uL23-like"/>
</dbReference>
<keyword evidence="8" id="KW-1185">Reference proteome</keyword>
<dbReference type="GO" id="GO:0019843">
    <property type="term" value="F:rRNA binding"/>
    <property type="evidence" value="ECO:0007669"/>
    <property type="project" value="UniProtKB-UniRule"/>
</dbReference>
<protein>
    <recommendedName>
        <fullName evidence="6">Large ribosomal subunit protein uL23</fullName>
    </recommendedName>
</protein>
<dbReference type="NCBIfam" id="NF004359">
    <property type="entry name" value="PRK05738.1-3"/>
    <property type="match status" value="1"/>
</dbReference>
<evidence type="ECO:0000256" key="2">
    <source>
        <dbReference type="ARBA" id="ARBA00022730"/>
    </source>
</evidence>
<dbReference type="SUPFAM" id="SSF54189">
    <property type="entry name" value="Ribosomal proteins S24e, L23 and L15e"/>
    <property type="match status" value="1"/>
</dbReference>
<dbReference type="GO" id="GO:0005840">
    <property type="term" value="C:ribosome"/>
    <property type="evidence" value="ECO:0007669"/>
    <property type="project" value="UniProtKB-KW"/>
</dbReference>
<organism evidence="7 8">
    <name type="scientific">Algimonas arctica</name>
    <dbReference type="NCBI Taxonomy" id="1479486"/>
    <lineage>
        <taxon>Bacteria</taxon>
        <taxon>Pseudomonadati</taxon>
        <taxon>Pseudomonadota</taxon>
        <taxon>Alphaproteobacteria</taxon>
        <taxon>Maricaulales</taxon>
        <taxon>Robiginitomaculaceae</taxon>
        <taxon>Algimonas</taxon>
    </lineage>
</organism>
<dbReference type="GO" id="GO:0006412">
    <property type="term" value="P:translation"/>
    <property type="evidence" value="ECO:0007669"/>
    <property type="project" value="UniProtKB-UniRule"/>
</dbReference>
<keyword evidence="2 6" id="KW-0699">rRNA-binding</keyword>
<dbReference type="InterPro" id="IPR012677">
    <property type="entry name" value="Nucleotide-bd_a/b_plait_sf"/>
</dbReference>
<comment type="similarity">
    <text evidence="1 6">Belongs to the universal ribosomal protein uL23 family.</text>
</comment>
<reference evidence="7" key="1">
    <citation type="journal article" date="2014" name="Int. J. Syst. Evol. Microbiol.">
        <title>Complete genome sequence of Corynebacterium casei LMG S-19264T (=DSM 44701T), isolated from a smear-ripened cheese.</title>
        <authorList>
            <consortium name="US DOE Joint Genome Institute (JGI-PGF)"/>
            <person name="Walter F."/>
            <person name="Albersmeier A."/>
            <person name="Kalinowski J."/>
            <person name="Ruckert C."/>
        </authorList>
    </citation>
    <scope>NUCLEOTIDE SEQUENCE</scope>
    <source>
        <strain evidence="7">KCTC 32513</strain>
    </source>
</reference>
<comment type="caution">
    <text evidence="7">The sequence shown here is derived from an EMBL/GenBank/DDBJ whole genome shotgun (WGS) entry which is preliminary data.</text>
</comment>
<comment type="subunit">
    <text evidence="6">Part of the 50S ribosomal subunit. Contacts protein L29, and trigger factor when it is bound to the ribosome.</text>
</comment>
<evidence type="ECO:0000313" key="8">
    <source>
        <dbReference type="Proteomes" id="UP000634004"/>
    </source>
</evidence>
<keyword evidence="4 6" id="KW-0689">Ribosomal protein</keyword>
<evidence type="ECO:0000256" key="4">
    <source>
        <dbReference type="ARBA" id="ARBA00022980"/>
    </source>
</evidence>
<dbReference type="FunFam" id="3.30.70.330:FF:000001">
    <property type="entry name" value="50S ribosomal protein L23"/>
    <property type="match status" value="1"/>
</dbReference>
<dbReference type="EMBL" id="BMZH01000006">
    <property type="protein sequence ID" value="GHA94369.1"/>
    <property type="molecule type" value="Genomic_DNA"/>
</dbReference>
<dbReference type="NCBIfam" id="NF004360">
    <property type="entry name" value="PRK05738.1-5"/>
    <property type="match status" value="1"/>
</dbReference>
<reference evidence="7" key="2">
    <citation type="submission" date="2020-09" db="EMBL/GenBank/DDBJ databases">
        <authorList>
            <person name="Sun Q."/>
            <person name="Kim S."/>
        </authorList>
    </citation>
    <scope>NUCLEOTIDE SEQUENCE</scope>
    <source>
        <strain evidence="7">KCTC 32513</strain>
    </source>
</reference>
<dbReference type="HAMAP" id="MF_01369_B">
    <property type="entry name" value="Ribosomal_uL23_B"/>
    <property type="match status" value="1"/>
</dbReference>
<comment type="function">
    <text evidence="6">One of the early assembly proteins it binds 23S rRNA. One of the proteins that surrounds the polypeptide exit tunnel on the outside of the ribosome. Forms the main docking site for trigger factor binding to the ribosome.</text>
</comment>
<evidence type="ECO:0000256" key="6">
    <source>
        <dbReference type="HAMAP-Rule" id="MF_01369"/>
    </source>
</evidence>
<evidence type="ECO:0000256" key="1">
    <source>
        <dbReference type="ARBA" id="ARBA00006700"/>
    </source>
</evidence>
<dbReference type="RefSeq" id="WP_189497341.1">
    <property type="nucleotide sequence ID" value="NZ_BMZH01000006.1"/>
</dbReference>
<sequence length="98" mass="10724">MSANAKHYDTVLTPVITEKSTIVAENNQIVFQVPLSATKPEIKTAVEQLFNVSVMAVNTILTKGKTKRFRGRPGRRNDVKKAIVTLKDGDTIDIATGL</sequence>
<dbReference type="AlphaFoldDB" id="A0A8J3G2H3"/>
<name>A0A8J3G2H3_9PROT</name>
<dbReference type="Gene3D" id="3.30.70.330">
    <property type="match status" value="1"/>
</dbReference>
<dbReference type="InterPro" id="IPR012678">
    <property type="entry name" value="Ribosomal_uL23/eL15/eS24_sf"/>
</dbReference>
<evidence type="ECO:0000256" key="3">
    <source>
        <dbReference type="ARBA" id="ARBA00022884"/>
    </source>
</evidence>
<evidence type="ECO:0000256" key="5">
    <source>
        <dbReference type="ARBA" id="ARBA00023274"/>
    </source>
</evidence>